<feature type="compositionally biased region" description="Polar residues" evidence="1">
    <location>
        <begin position="173"/>
        <end position="189"/>
    </location>
</feature>
<evidence type="ECO:0000313" key="2">
    <source>
        <dbReference type="EMBL" id="KIO17589.1"/>
    </source>
</evidence>
<evidence type="ECO:0000256" key="1">
    <source>
        <dbReference type="SAM" id="MobiDB-lite"/>
    </source>
</evidence>
<feature type="region of interest" description="Disordered" evidence="1">
    <location>
        <begin position="171"/>
        <end position="233"/>
    </location>
</feature>
<accession>A0A0C3Q485</accession>
<dbReference type="AlphaFoldDB" id="A0A0C3Q485"/>
<gene>
    <name evidence="2" type="ORF">M407DRAFT_227976</name>
</gene>
<proteinExistence type="predicted"/>
<feature type="non-terminal residue" evidence="2">
    <location>
        <position position="1"/>
    </location>
</feature>
<dbReference type="HOGENOM" id="CLU_048690_0_0_1"/>
<evidence type="ECO:0000313" key="3">
    <source>
        <dbReference type="Proteomes" id="UP000054248"/>
    </source>
</evidence>
<keyword evidence="3" id="KW-1185">Reference proteome</keyword>
<dbReference type="Proteomes" id="UP000054248">
    <property type="component" value="Unassembled WGS sequence"/>
</dbReference>
<feature type="region of interest" description="Disordered" evidence="1">
    <location>
        <begin position="406"/>
        <end position="454"/>
    </location>
</feature>
<feature type="region of interest" description="Disordered" evidence="1">
    <location>
        <begin position="1"/>
        <end position="37"/>
    </location>
</feature>
<protein>
    <submittedName>
        <fullName evidence="2">Uncharacterized protein</fullName>
    </submittedName>
</protein>
<dbReference type="EMBL" id="KN823365">
    <property type="protein sequence ID" value="KIO17589.1"/>
    <property type="molecule type" value="Genomic_DNA"/>
</dbReference>
<feature type="region of interest" description="Disordered" evidence="1">
    <location>
        <begin position="246"/>
        <end position="272"/>
    </location>
</feature>
<reference evidence="3" key="2">
    <citation type="submission" date="2015-01" db="EMBL/GenBank/DDBJ databases">
        <title>Evolutionary Origins and Diversification of the Mycorrhizal Mutualists.</title>
        <authorList>
            <consortium name="DOE Joint Genome Institute"/>
            <consortium name="Mycorrhizal Genomics Consortium"/>
            <person name="Kohler A."/>
            <person name="Kuo A."/>
            <person name="Nagy L.G."/>
            <person name="Floudas D."/>
            <person name="Copeland A."/>
            <person name="Barry K.W."/>
            <person name="Cichocki N."/>
            <person name="Veneault-Fourrey C."/>
            <person name="LaButti K."/>
            <person name="Lindquist E.A."/>
            <person name="Lipzen A."/>
            <person name="Lundell T."/>
            <person name="Morin E."/>
            <person name="Murat C."/>
            <person name="Riley R."/>
            <person name="Ohm R."/>
            <person name="Sun H."/>
            <person name="Tunlid A."/>
            <person name="Henrissat B."/>
            <person name="Grigoriev I.V."/>
            <person name="Hibbett D.S."/>
            <person name="Martin F."/>
        </authorList>
    </citation>
    <scope>NUCLEOTIDE SEQUENCE [LARGE SCALE GENOMIC DNA]</scope>
    <source>
        <strain evidence="3">MUT 4182</strain>
    </source>
</reference>
<dbReference type="OrthoDB" id="3322352at2759"/>
<organism evidence="2 3">
    <name type="scientific">Tulasnella calospora MUT 4182</name>
    <dbReference type="NCBI Taxonomy" id="1051891"/>
    <lineage>
        <taxon>Eukaryota</taxon>
        <taxon>Fungi</taxon>
        <taxon>Dikarya</taxon>
        <taxon>Basidiomycota</taxon>
        <taxon>Agaricomycotina</taxon>
        <taxon>Agaricomycetes</taxon>
        <taxon>Cantharellales</taxon>
        <taxon>Tulasnellaceae</taxon>
        <taxon>Tulasnella</taxon>
    </lineage>
</organism>
<reference evidence="2 3" key="1">
    <citation type="submission" date="2014-04" db="EMBL/GenBank/DDBJ databases">
        <authorList>
            <consortium name="DOE Joint Genome Institute"/>
            <person name="Kuo A."/>
            <person name="Girlanda M."/>
            <person name="Perotto S."/>
            <person name="Kohler A."/>
            <person name="Nagy L.G."/>
            <person name="Floudas D."/>
            <person name="Copeland A."/>
            <person name="Barry K.W."/>
            <person name="Cichocki N."/>
            <person name="Veneault-Fourrey C."/>
            <person name="LaButti K."/>
            <person name="Lindquist E.A."/>
            <person name="Lipzen A."/>
            <person name="Lundell T."/>
            <person name="Morin E."/>
            <person name="Murat C."/>
            <person name="Sun H."/>
            <person name="Tunlid A."/>
            <person name="Henrissat B."/>
            <person name="Grigoriev I.V."/>
            <person name="Hibbett D.S."/>
            <person name="Martin F."/>
            <person name="Nordberg H.P."/>
            <person name="Cantor M.N."/>
            <person name="Hua S.X."/>
        </authorList>
    </citation>
    <scope>NUCLEOTIDE SEQUENCE [LARGE SCALE GENOMIC DNA]</scope>
    <source>
        <strain evidence="2 3">MUT 4182</strain>
    </source>
</reference>
<name>A0A0C3Q485_9AGAM</name>
<sequence>LSPRYGIPRQRGLKPSSYSADDPPDGRARSLQASSFHSLRCRGTKAATHLHRSPRLWQSEAAHERKPGSECCERKITKPEFVGKPNIVTHTGEAVKRVSELHADIDIDDGNSSQMKDEELPSHLSRGNDIMHVALRENKETAQAFRAGHGTILLVDGRVYNEALLATVKPRTSPFSPMESSNSRATSDTLVCKTDPNPKTPLRRSTRRLPCNEPCSPVGRPSTGSSPKSKKNALYLNVRELKSTNLEDHAHFRKLPSSPTEASRPPPLSEAKTRRFNPLHWTTHSSTHAPPATSRSSIFQLIRSFGGIKLEVKPLSNELEHVATAAAGPGTDWVGSESWSPIRRAWRRTTSSSLSDSDPSLPYPLDLSSTSSSPAQPVLPFHVARGSSDEGLGGKFVLSPPLTIGDGHAGSETFGGHSVETEEQSRATAKRTGAGRLAEEFGDGFRDEEDRDEG</sequence>